<organism evidence="1 2">
    <name type="scientific">Ohtaekwangia kribbensis</name>
    <dbReference type="NCBI Taxonomy" id="688913"/>
    <lineage>
        <taxon>Bacteria</taxon>
        <taxon>Pseudomonadati</taxon>
        <taxon>Bacteroidota</taxon>
        <taxon>Cytophagia</taxon>
        <taxon>Cytophagales</taxon>
        <taxon>Fulvivirgaceae</taxon>
        <taxon>Ohtaekwangia</taxon>
    </lineage>
</organism>
<proteinExistence type="predicted"/>
<gene>
    <name evidence="1" type="ORF">ACFQ21_25255</name>
</gene>
<keyword evidence="2" id="KW-1185">Reference proteome</keyword>
<evidence type="ECO:0000313" key="1">
    <source>
        <dbReference type="EMBL" id="MFD1002657.1"/>
    </source>
</evidence>
<accession>A0ABW3KCF7</accession>
<evidence type="ECO:0000313" key="2">
    <source>
        <dbReference type="Proteomes" id="UP001597112"/>
    </source>
</evidence>
<reference evidence="2" key="1">
    <citation type="journal article" date="2019" name="Int. J. Syst. Evol. Microbiol.">
        <title>The Global Catalogue of Microorganisms (GCM) 10K type strain sequencing project: providing services to taxonomists for standard genome sequencing and annotation.</title>
        <authorList>
            <consortium name="The Broad Institute Genomics Platform"/>
            <consortium name="The Broad Institute Genome Sequencing Center for Infectious Disease"/>
            <person name="Wu L."/>
            <person name="Ma J."/>
        </authorList>
    </citation>
    <scope>NUCLEOTIDE SEQUENCE [LARGE SCALE GENOMIC DNA]</scope>
    <source>
        <strain evidence="2">CCUG 58938</strain>
    </source>
</reference>
<protein>
    <submittedName>
        <fullName evidence="1">Uncharacterized protein</fullName>
    </submittedName>
</protein>
<dbReference type="EMBL" id="JBHTKA010000013">
    <property type="protein sequence ID" value="MFD1002657.1"/>
    <property type="molecule type" value="Genomic_DNA"/>
</dbReference>
<comment type="caution">
    <text evidence="1">The sequence shown here is derived from an EMBL/GenBank/DDBJ whole genome shotgun (WGS) entry which is preliminary data.</text>
</comment>
<sequence length="48" mass="5168">MYNGHNTILSEESNVFFASELPAAGNAGYYAGVLGTPRTFLSKPFTLL</sequence>
<dbReference type="RefSeq" id="WP_377584125.1">
    <property type="nucleotide sequence ID" value="NZ_JBHTKA010000013.1"/>
</dbReference>
<dbReference type="Proteomes" id="UP001597112">
    <property type="component" value="Unassembled WGS sequence"/>
</dbReference>
<name>A0ABW3KCF7_9BACT</name>